<feature type="region of interest" description="Disordered" evidence="1">
    <location>
        <begin position="1"/>
        <end position="61"/>
    </location>
</feature>
<evidence type="ECO:0000256" key="1">
    <source>
        <dbReference type="SAM" id="MobiDB-lite"/>
    </source>
</evidence>
<name>A0A498HWQ6_MALDO</name>
<organism evidence="2 3">
    <name type="scientific">Malus domestica</name>
    <name type="common">Apple</name>
    <name type="synonym">Pyrus malus</name>
    <dbReference type="NCBI Taxonomy" id="3750"/>
    <lineage>
        <taxon>Eukaryota</taxon>
        <taxon>Viridiplantae</taxon>
        <taxon>Streptophyta</taxon>
        <taxon>Embryophyta</taxon>
        <taxon>Tracheophyta</taxon>
        <taxon>Spermatophyta</taxon>
        <taxon>Magnoliopsida</taxon>
        <taxon>eudicotyledons</taxon>
        <taxon>Gunneridae</taxon>
        <taxon>Pentapetalae</taxon>
        <taxon>rosids</taxon>
        <taxon>fabids</taxon>
        <taxon>Rosales</taxon>
        <taxon>Rosaceae</taxon>
        <taxon>Amygdaloideae</taxon>
        <taxon>Maleae</taxon>
        <taxon>Malus</taxon>
    </lineage>
</organism>
<evidence type="ECO:0000313" key="3">
    <source>
        <dbReference type="Proteomes" id="UP000290289"/>
    </source>
</evidence>
<protein>
    <submittedName>
        <fullName evidence="2">Uncharacterized protein</fullName>
    </submittedName>
</protein>
<proteinExistence type="predicted"/>
<comment type="caution">
    <text evidence="2">The sequence shown here is derived from an EMBL/GenBank/DDBJ whole genome shotgun (WGS) entry which is preliminary data.</text>
</comment>
<sequence length="61" mass="7456">MQTGRDGTRQDGMEREQRCPRMETRRKKKETERCGTSRSRRVRRYQNSPKTRPWNSAFHPF</sequence>
<dbReference type="Proteomes" id="UP000290289">
    <property type="component" value="Chromosome 15"/>
</dbReference>
<keyword evidence="3" id="KW-1185">Reference proteome</keyword>
<dbReference type="AlphaFoldDB" id="A0A498HWQ6"/>
<reference evidence="2 3" key="1">
    <citation type="submission" date="2018-10" db="EMBL/GenBank/DDBJ databases">
        <title>A high-quality apple genome assembly.</title>
        <authorList>
            <person name="Hu J."/>
        </authorList>
    </citation>
    <scope>NUCLEOTIDE SEQUENCE [LARGE SCALE GENOMIC DNA]</scope>
    <source>
        <strain evidence="3">cv. HFTH1</strain>
        <tissue evidence="2">Young leaf</tissue>
    </source>
</reference>
<feature type="compositionally biased region" description="Polar residues" evidence="1">
    <location>
        <begin position="45"/>
        <end position="54"/>
    </location>
</feature>
<dbReference type="EMBL" id="RDQH01000341">
    <property type="protein sequence ID" value="RXH75059.1"/>
    <property type="molecule type" value="Genomic_DNA"/>
</dbReference>
<evidence type="ECO:0000313" key="2">
    <source>
        <dbReference type="EMBL" id="RXH75059.1"/>
    </source>
</evidence>
<accession>A0A498HWQ6</accession>
<feature type="compositionally biased region" description="Basic and acidic residues" evidence="1">
    <location>
        <begin position="1"/>
        <end position="35"/>
    </location>
</feature>
<gene>
    <name evidence="2" type="ORF">DVH24_029780</name>
</gene>